<dbReference type="AlphaFoldDB" id="A0A5C4RAM7"/>
<gene>
    <name evidence="5" type="ORF">FHD67_01720</name>
</gene>
<dbReference type="Gene3D" id="2.160.20.160">
    <property type="match status" value="1"/>
</dbReference>
<dbReference type="InterPro" id="IPR001343">
    <property type="entry name" value="Hemolysn_Ca-bd"/>
</dbReference>
<dbReference type="Proteomes" id="UP000304880">
    <property type="component" value="Unassembled WGS sequence"/>
</dbReference>
<dbReference type="PANTHER" id="PTHR38340:SF1">
    <property type="entry name" value="S-LAYER PROTEIN"/>
    <property type="match status" value="1"/>
</dbReference>
<dbReference type="EMBL" id="VDDC01000003">
    <property type="protein sequence ID" value="TNH41020.1"/>
    <property type="molecule type" value="Genomic_DNA"/>
</dbReference>
<keyword evidence="6" id="KW-1185">Reference proteome</keyword>
<dbReference type="Gene3D" id="2.150.10.10">
    <property type="entry name" value="Serralysin-like metalloprotease, C-terminal"/>
    <property type="match status" value="1"/>
</dbReference>
<comment type="caution">
    <text evidence="5">The sequence shown here is derived from an EMBL/GenBank/DDBJ whole genome shotgun (WGS) entry which is preliminary data.</text>
</comment>
<dbReference type="PANTHER" id="PTHR38340">
    <property type="entry name" value="S-LAYER PROTEIN"/>
    <property type="match status" value="1"/>
</dbReference>
<dbReference type="InterPro" id="IPR028992">
    <property type="entry name" value="Hedgehog/Intein_dom"/>
</dbReference>
<evidence type="ECO:0000313" key="5">
    <source>
        <dbReference type="EMBL" id="TNH41020.1"/>
    </source>
</evidence>
<dbReference type="SUPFAM" id="SSF51120">
    <property type="entry name" value="beta-Roll"/>
    <property type="match status" value="4"/>
</dbReference>
<protein>
    <recommendedName>
        <fullName evidence="4">Hedgehog/Intein (Hint) domain-containing protein</fullName>
    </recommendedName>
</protein>
<evidence type="ECO:0000256" key="3">
    <source>
        <dbReference type="SAM" id="MobiDB-lite"/>
    </source>
</evidence>
<feature type="region of interest" description="Disordered" evidence="3">
    <location>
        <begin position="498"/>
        <end position="517"/>
    </location>
</feature>
<keyword evidence="2" id="KW-0964">Secreted</keyword>
<feature type="domain" description="Hedgehog/Intein (Hint)" evidence="4">
    <location>
        <begin position="658"/>
        <end position="803"/>
    </location>
</feature>
<name>A0A5C4RAM7_9RHOB</name>
<reference evidence="5 6" key="1">
    <citation type="submission" date="2019-06" db="EMBL/GenBank/DDBJ databases">
        <authorList>
            <person name="Li J."/>
        </authorList>
    </citation>
    <scope>NUCLEOTIDE SEQUENCE [LARGE SCALE GENOMIC DNA]</scope>
    <source>
        <strain evidence="5 6">CGMCC 1.8012</strain>
    </source>
</reference>
<dbReference type="InterPro" id="IPR050557">
    <property type="entry name" value="RTX_toxin/Mannuronan_C5-epim"/>
</dbReference>
<dbReference type="RefSeq" id="WP_139597632.1">
    <property type="nucleotide sequence ID" value="NZ_VDDC01000003.1"/>
</dbReference>
<dbReference type="InterPro" id="IPR018511">
    <property type="entry name" value="Hemolysin-typ_Ca-bd_CS"/>
</dbReference>
<evidence type="ECO:0000256" key="1">
    <source>
        <dbReference type="ARBA" id="ARBA00004613"/>
    </source>
</evidence>
<dbReference type="InterPro" id="IPR011049">
    <property type="entry name" value="Serralysin-like_metalloprot_C"/>
</dbReference>
<accession>A0A5C4RAM7</accession>
<evidence type="ECO:0000259" key="4">
    <source>
        <dbReference type="Pfam" id="PF13403"/>
    </source>
</evidence>
<dbReference type="SUPFAM" id="SSF51294">
    <property type="entry name" value="Hedgehog/intein (Hint) domain"/>
    <property type="match status" value="1"/>
</dbReference>
<dbReference type="PRINTS" id="PR00313">
    <property type="entry name" value="CABNDNGRPT"/>
</dbReference>
<dbReference type="GO" id="GO:0005576">
    <property type="term" value="C:extracellular region"/>
    <property type="evidence" value="ECO:0007669"/>
    <property type="project" value="UniProtKB-SubCell"/>
</dbReference>
<dbReference type="Pfam" id="PF00353">
    <property type="entry name" value="HemolysinCabind"/>
    <property type="match status" value="8"/>
</dbReference>
<comment type="subcellular location">
    <subcellularLocation>
        <location evidence="1">Secreted</location>
    </subcellularLocation>
</comment>
<proteinExistence type="predicted"/>
<dbReference type="GO" id="GO:0005509">
    <property type="term" value="F:calcium ion binding"/>
    <property type="evidence" value="ECO:0007669"/>
    <property type="project" value="InterPro"/>
</dbReference>
<sequence length="859" mass="85243">MPTTFNWISLGTPRNATGGIVTVDPSEIIAGAENASSLLTAASGSGPRVFGSQGAPLYNSITSATMINRSGSDNALDTDTAVGTSADRFTTNIGAGVQTFNFDALVNYNGTVTYADGSTASNVTLLVVQAETGELFLAPPSATGSNAALTLKPIQSIRLDSVANNDVNLLIDRQLGIFDDGFVDGTAGADLIGPSYAEPAAGGSDRVDGNDGLTSAGTNFNDDRIRAGAGNDTIDGGFGNDLIDAGEGNDLVNLTGVFGNDTITGGAGSDTLSGATLTGASTVTFNGGSGTFASGGSTASFNTIEAVTTGAGADTVTISGTAAGSFATGAGADTINAGGSGADTINAGDGDDLVNLTGTFGSDTITGGAGSDTLSGATLTGASTVTFTNGTGTFANGGSTASFNTIEAITTGVGADTVNAATNTSAASFALGAGNDSFTGGLGAETIDGGAGDDTIVSGGGADVVNAGDGQDLVDAGEGNDYVDAGAGNDTVAGGAGNDTLLGGTGDDQLSGGTGDDSLLGGAGNDVLLGGDGNDYLDGGPGADTLTGGAGNDVFVVSNGDLITDFTTGDPANNDSVDLTAFYNDDNLAIINAQRVSAGLTPYNSALGWLRADQADDGVLNSIRTDAGFAENVTLRIQNGGTAVTAAQLTEGSTSVLCFGSDALIQTVDGPVPAGALRVGDMVMTRDNGAQPIRWIGQRVIDAAALADRPALAPIRIRAGALGQALPSSDLIVSPQHRILVRSKIATRMVGAPEVLVAAKQLMAADGIDVADDLAEVTYVHFLFDDHQIVLSNGAETESLHTGQEALKAVPVEARAEILALFPDLADGTSRAAVRPMLTGRLGRKLAERHARNRKALVA</sequence>
<evidence type="ECO:0000256" key="2">
    <source>
        <dbReference type="ARBA" id="ARBA00022525"/>
    </source>
</evidence>
<dbReference type="Pfam" id="PF13403">
    <property type="entry name" value="Hint_2"/>
    <property type="match status" value="1"/>
</dbReference>
<organism evidence="5 6">
    <name type="scientific">Paracoccus haeundaensis</name>
    <dbReference type="NCBI Taxonomy" id="225362"/>
    <lineage>
        <taxon>Bacteria</taxon>
        <taxon>Pseudomonadati</taxon>
        <taxon>Pseudomonadota</taxon>
        <taxon>Alphaproteobacteria</taxon>
        <taxon>Rhodobacterales</taxon>
        <taxon>Paracoccaceae</taxon>
        <taxon>Paracoccus</taxon>
    </lineage>
</organism>
<evidence type="ECO:0000313" key="6">
    <source>
        <dbReference type="Proteomes" id="UP000304880"/>
    </source>
</evidence>
<dbReference type="InterPro" id="IPR036844">
    <property type="entry name" value="Hint_dom_sf"/>
</dbReference>
<dbReference type="PROSITE" id="PS00330">
    <property type="entry name" value="HEMOLYSIN_CALCIUM"/>
    <property type="match status" value="4"/>
</dbReference>